<dbReference type="EMBL" id="JBHRZH010000056">
    <property type="protein sequence ID" value="MFC3766681.1"/>
    <property type="molecule type" value="Genomic_DNA"/>
</dbReference>
<evidence type="ECO:0000256" key="1">
    <source>
        <dbReference type="SAM" id="SignalP"/>
    </source>
</evidence>
<feature type="signal peptide" evidence="1">
    <location>
        <begin position="1"/>
        <end position="27"/>
    </location>
</feature>
<accession>A0ABV7YNA6</accession>
<keyword evidence="3" id="KW-1185">Reference proteome</keyword>
<keyword evidence="1" id="KW-0732">Signal</keyword>
<gene>
    <name evidence="2" type="ORF">ACFOUW_38040</name>
</gene>
<proteinExistence type="predicted"/>
<evidence type="ECO:0000313" key="3">
    <source>
        <dbReference type="Proteomes" id="UP001595699"/>
    </source>
</evidence>
<comment type="caution">
    <text evidence="2">The sequence shown here is derived from an EMBL/GenBank/DDBJ whole genome shotgun (WGS) entry which is preliminary data.</text>
</comment>
<dbReference type="Proteomes" id="UP001595699">
    <property type="component" value="Unassembled WGS sequence"/>
</dbReference>
<reference evidence="3" key="1">
    <citation type="journal article" date="2019" name="Int. J. Syst. Evol. Microbiol.">
        <title>The Global Catalogue of Microorganisms (GCM) 10K type strain sequencing project: providing services to taxonomists for standard genome sequencing and annotation.</title>
        <authorList>
            <consortium name="The Broad Institute Genomics Platform"/>
            <consortium name="The Broad Institute Genome Sequencing Center for Infectious Disease"/>
            <person name="Wu L."/>
            <person name="Ma J."/>
        </authorList>
    </citation>
    <scope>NUCLEOTIDE SEQUENCE [LARGE SCALE GENOMIC DNA]</scope>
    <source>
        <strain evidence="3">CGMCC 4.7241</strain>
    </source>
</reference>
<feature type="chain" id="PRO_5045730764" evidence="1">
    <location>
        <begin position="28"/>
        <end position="288"/>
    </location>
</feature>
<dbReference type="RefSeq" id="WP_205118282.1">
    <property type="nucleotide sequence ID" value="NZ_JAFBCM010000001.1"/>
</dbReference>
<protein>
    <submittedName>
        <fullName evidence="2">Uncharacterized protein</fullName>
    </submittedName>
</protein>
<organism evidence="2 3">
    <name type="scientific">Tenggerimyces flavus</name>
    <dbReference type="NCBI Taxonomy" id="1708749"/>
    <lineage>
        <taxon>Bacteria</taxon>
        <taxon>Bacillati</taxon>
        <taxon>Actinomycetota</taxon>
        <taxon>Actinomycetes</taxon>
        <taxon>Propionibacteriales</taxon>
        <taxon>Nocardioidaceae</taxon>
        <taxon>Tenggerimyces</taxon>
    </lineage>
</organism>
<sequence>MRLRTAVLAGALAVGGGLFAFAAPASAAPVTQCTGDLGAVTVSGNLSVPADQTCTLNGTIVNGTATIGKNANLLVLAGTIKRNVTVNAGGYFDTTGSTLGQNVYLIDAAGTRLDTTKVAGSVRSSDNNKGFAGFIFGDSAEVSGNVEQFATGELLLERSTVSGSVRGIDNTYTQLYRTTVGRNLDAFGNVESVVVCESKVNGDGAFFNNTGVVQLGVGEIFSCTGQNEWGDDVSVSSNDAALTVTNNLIHGDLCGYRNTPAPTGSENVVEGRKSGQFVNLQPTPVPAG</sequence>
<name>A0ABV7YNA6_9ACTN</name>
<evidence type="ECO:0000313" key="2">
    <source>
        <dbReference type="EMBL" id="MFC3766681.1"/>
    </source>
</evidence>